<dbReference type="AlphaFoldDB" id="A0A0C9UUU6"/>
<dbReference type="SUPFAM" id="SSF54909">
    <property type="entry name" value="Dimeric alpha+beta barrel"/>
    <property type="match status" value="1"/>
</dbReference>
<name>A0A0C9UUU6_SPHS4</name>
<sequence length="235" mass="27272">MADNKGLLFVFGEIGPHSNENEFNDWYNSEHGPLRLTVPGFKTGYRCKAIDGLQPEWLALYDLTKPEVMTSDAYKALGAIASAEEKDIVSRLKMLNRRVYGMIQYLENPALQPTNLPAKYMLVVGVEFKPDVDEDIDKWYEEEHFPVFSKIPGWLRGRRYKLVSTAELAGKAEKDALPAPTYLSIHEWDNPNFMEAIKIADVYRYPWTQRVWNSVARREVRQFEMFKDFGLPKER</sequence>
<reference evidence="1 2" key="1">
    <citation type="submission" date="2014-06" db="EMBL/GenBank/DDBJ databases">
        <title>Evolutionary Origins and Diversification of the Mycorrhizal Mutualists.</title>
        <authorList>
            <consortium name="DOE Joint Genome Institute"/>
            <consortium name="Mycorrhizal Genomics Consortium"/>
            <person name="Kohler A."/>
            <person name="Kuo A."/>
            <person name="Nagy L.G."/>
            <person name="Floudas D."/>
            <person name="Copeland A."/>
            <person name="Barry K.W."/>
            <person name="Cichocki N."/>
            <person name="Veneault-Fourrey C."/>
            <person name="LaButti K."/>
            <person name="Lindquist E.A."/>
            <person name="Lipzen A."/>
            <person name="Lundell T."/>
            <person name="Morin E."/>
            <person name="Murat C."/>
            <person name="Riley R."/>
            <person name="Ohm R."/>
            <person name="Sun H."/>
            <person name="Tunlid A."/>
            <person name="Henrissat B."/>
            <person name="Grigoriev I.V."/>
            <person name="Hibbett D.S."/>
            <person name="Martin F."/>
        </authorList>
    </citation>
    <scope>NUCLEOTIDE SEQUENCE [LARGE SCALE GENOMIC DNA]</scope>
    <source>
        <strain evidence="1 2">SS14</strain>
    </source>
</reference>
<proteinExistence type="predicted"/>
<dbReference type="HOGENOM" id="CLU_073903_0_0_1"/>
<dbReference type="InterPro" id="IPR011008">
    <property type="entry name" value="Dimeric_a/b-barrel"/>
</dbReference>
<accession>A0A0C9UUU6</accession>
<evidence type="ECO:0000313" key="1">
    <source>
        <dbReference type="EMBL" id="KIJ28900.1"/>
    </source>
</evidence>
<dbReference type="EMBL" id="KN837295">
    <property type="protein sequence ID" value="KIJ28900.1"/>
    <property type="molecule type" value="Genomic_DNA"/>
</dbReference>
<dbReference type="Proteomes" id="UP000054279">
    <property type="component" value="Unassembled WGS sequence"/>
</dbReference>
<evidence type="ECO:0008006" key="3">
    <source>
        <dbReference type="Google" id="ProtNLM"/>
    </source>
</evidence>
<organism evidence="1 2">
    <name type="scientific">Sphaerobolus stellatus (strain SS14)</name>
    <dbReference type="NCBI Taxonomy" id="990650"/>
    <lineage>
        <taxon>Eukaryota</taxon>
        <taxon>Fungi</taxon>
        <taxon>Dikarya</taxon>
        <taxon>Basidiomycota</taxon>
        <taxon>Agaricomycotina</taxon>
        <taxon>Agaricomycetes</taxon>
        <taxon>Phallomycetidae</taxon>
        <taxon>Geastrales</taxon>
        <taxon>Sphaerobolaceae</taxon>
        <taxon>Sphaerobolus</taxon>
    </lineage>
</organism>
<evidence type="ECO:0000313" key="2">
    <source>
        <dbReference type="Proteomes" id="UP000054279"/>
    </source>
</evidence>
<dbReference type="OrthoDB" id="2851338at2759"/>
<keyword evidence="2" id="KW-1185">Reference proteome</keyword>
<protein>
    <recommendedName>
        <fullName evidence="3">EthD domain-containing protein</fullName>
    </recommendedName>
</protein>
<gene>
    <name evidence="1" type="ORF">M422DRAFT_235497</name>
</gene>